<evidence type="ECO:0000313" key="2">
    <source>
        <dbReference type="Proteomes" id="UP000652477"/>
    </source>
</evidence>
<comment type="caution">
    <text evidence="1">The sequence shown here is derived from an EMBL/GenBank/DDBJ whole genome shotgun (WGS) entry which is preliminary data.</text>
</comment>
<protein>
    <submittedName>
        <fullName evidence="1">Phage portal protein</fullName>
    </submittedName>
</protein>
<accession>A0A923LK31</accession>
<gene>
    <name evidence="1" type="ORF">H8S37_12655</name>
</gene>
<organism evidence="1 2">
    <name type="scientific">Mediterraneibacter hominis</name>
    <dbReference type="NCBI Taxonomy" id="2763054"/>
    <lineage>
        <taxon>Bacteria</taxon>
        <taxon>Bacillati</taxon>
        <taxon>Bacillota</taxon>
        <taxon>Clostridia</taxon>
        <taxon>Lachnospirales</taxon>
        <taxon>Lachnospiraceae</taxon>
        <taxon>Mediterraneibacter</taxon>
    </lineage>
</organism>
<proteinExistence type="predicted"/>
<evidence type="ECO:0000313" key="1">
    <source>
        <dbReference type="EMBL" id="MBC5689768.1"/>
    </source>
</evidence>
<keyword evidence="2" id="KW-1185">Reference proteome</keyword>
<dbReference type="InterPro" id="IPR021145">
    <property type="entry name" value="Portal_protein_SPP1_Gp6-like"/>
</dbReference>
<dbReference type="RefSeq" id="WP_186876418.1">
    <property type="nucleotide sequence ID" value="NZ_JACOPF010000002.1"/>
</dbReference>
<dbReference type="EMBL" id="JACOPF010000002">
    <property type="protein sequence ID" value="MBC5689768.1"/>
    <property type="molecule type" value="Genomic_DNA"/>
</dbReference>
<sequence length="489" mass="55307">MAALRELPLFIVQELSGPYGPDVTDMVRRIGHWYHVYDGGADFDTEQTDEDFQQTKLKSKKIKRLISKQAEFMMGKVPDITISCPDEKKDEGNIKPNESAMQEYLNKVLKKNKWADKMLKGAKDCFIGSRILLKVSVQKDKIGIMFVPADGFVYETAPDDVDTLTKVVLFYCMEDCEEKTEQRWWRQIYWIENGKCYVSEALFDGYGDMFPDTEKIEPTGLDRIPCYVIINDGLSGCTEGESDVETIEDEDSWYNKMRSANLDTIRKTMNQITWIAGASPKVFDKLKFAPGTVWDLQGDPVLGGAVPNVGTVENSFSYKDTYADTLGNISENMHDSLAIPDLSLEKTQGLMTSGKGLKMLYWPLICRCEAKWNAWEPALEWMAELILHAADVFPQLKGIYGDFSPAEHIITVEARYPLPEDEAEERTLDLQEVGVARSIKSYLMKWGGVDHNGMPEDEAEAEIEQIAKEKQMLEDSFAAEFPPDSGGDE</sequence>
<name>A0A923LK31_9FIRM</name>
<dbReference type="Pfam" id="PF05133">
    <property type="entry name" value="SPP1_portal"/>
    <property type="match status" value="1"/>
</dbReference>
<dbReference type="Proteomes" id="UP000652477">
    <property type="component" value="Unassembled WGS sequence"/>
</dbReference>
<reference evidence="1" key="1">
    <citation type="submission" date="2020-08" db="EMBL/GenBank/DDBJ databases">
        <title>Genome public.</title>
        <authorList>
            <person name="Liu C."/>
            <person name="Sun Q."/>
        </authorList>
    </citation>
    <scope>NUCLEOTIDE SEQUENCE</scope>
    <source>
        <strain evidence="1">NSJ-55</strain>
    </source>
</reference>
<dbReference type="AlphaFoldDB" id="A0A923LK31"/>